<dbReference type="InterPro" id="IPR025827">
    <property type="entry name" value="Zn_ribbon_recom_dom"/>
</dbReference>
<dbReference type="CDD" id="cd00338">
    <property type="entry name" value="Ser_Recombinase"/>
    <property type="match status" value="1"/>
</dbReference>
<evidence type="ECO:0000256" key="1">
    <source>
        <dbReference type="ARBA" id="ARBA00022908"/>
    </source>
</evidence>
<dbReference type="GO" id="GO:0000150">
    <property type="term" value="F:DNA strand exchange activity"/>
    <property type="evidence" value="ECO:0007669"/>
    <property type="project" value="InterPro"/>
</dbReference>
<dbReference type="Pfam" id="PF07508">
    <property type="entry name" value="Recombinase"/>
    <property type="match status" value="1"/>
</dbReference>
<keyword evidence="2" id="KW-0238">DNA-binding</keyword>
<evidence type="ECO:0000256" key="4">
    <source>
        <dbReference type="PIRSR" id="PIRSR606118-50"/>
    </source>
</evidence>
<evidence type="ECO:0000256" key="5">
    <source>
        <dbReference type="PROSITE-ProRule" id="PRU10137"/>
    </source>
</evidence>
<dbReference type="RefSeq" id="WP_181657629.1">
    <property type="nucleotide sequence ID" value="NZ_JACEHE010000006.1"/>
</dbReference>
<dbReference type="Gene3D" id="3.90.1750.20">
    <property type="entry name" value="Putative Large Serine Recombinase, Chain B, Domain 2"/>
    <property type="match status" value="1"/>
</dbReference>
<dbReference type="Gene3D" id="3.40.50.1390">
    <property type="entry name" value="Resolvase, N-terminal catalytic domain"/>
    <property type="match status" value="1"/>
</dbReference>
<keyword evidence="6" id="KW-0175">Coiled coil</keyword>
<dbReference type="SUPFAM" id="SSF53041">
    <property type="entry name" value="Resolvase-like"/>
    <property type="match status" value="1"/>
</dbReference>
<feature type="region of interest" description="Disordered" evidence="7">
    <location>
        <begin position="139"/>
        <end position="161"/>
    </location>
</feature>
<dbReference type="InterPro" id="IPR050639">
    <property type="entry name" value="SSR_resolvase"/>
</dbReference>
<dbReference type="Pfam" id="PF00239">
    <property type="entry name" value="Resolvase"/>
    <property type="match status" value="1"/>
</dbReference>
<gene>
    <name evidence="10" type="ORF">H1D24_13045</name>
</gene>
<evidence type="ECO:0000256" key="3">
    <source>
        <dbReference type="ARBA" id="ARBA00023172"/>
    </source>
</evidence>
<feature type="domain" description="Recombinase" evidence="9">
    <location>
        <begin position="180"/>
        <end position="306"/>
    </location>
</feature>
<dbReference type="PROSITE" id="PS51737">
    <property type="entry name" value="RECOMBINASE_DNA_BIND"/>
    <property type="match status" value="1"/>
</dbReference>
<feature type="region of interest" description="Disordered" evidence="7">
    <location>
        <begin position="635"/>
        <end position="669"/>
    </location>
</feature>
<evidence type="ECO:0000256" key="6">
    <source>
        <dbReference type="SAM" id="Coils"/>
    </source>
</evidence>
<dbReference type="InterPro" id="IPR006119">
    <property type="entry name" value="Resolv_N"/>
</dbReference>
<feature type="active site" description="O-(5'-phospho-DNA)-serine intermediate" evidence="4 5">
    <location>
        <position position="30"/>
    </location>
</feature>
<evidence type="ECO:0000256" key="2">
    <source>
        <dbReference type="ARBA" id="ARBA00023125"/>
    </source>
</evidence>
<evidence type="ECO:0000313" key="10">
    <source>
        <dbReference type="EMBL" id="MBA2946712.1"/>
    </source>
</evidence>
<reference evidence="10 11" key="1">
    <citation type="submission" date="2020-07" db="EMBL/GenBank/DDBJ databases">
        <title>Streptomyces isolated from Indian soil.</title>
        <authorList>
            <person name="Mandal S."/>
            <person name="Maiti P.K."/>
        </authorList>
    </citation>
    <scope>NUCLEOTIDE SEQUENCE [LARGE SCALE GENOMIC DNA]</scope>
    <source>
        <strain evidence="10 11">PSKA28</strain>
    </source>
</reference>
<organism evidence="10 11">
    <name type="scientific">Streptomyces himalayensis subsp. himalayensis</name>
    <dbReference type="NCBI Taxonomy" id="2756131"/>
    <lineage>
        <taxon>Bacteria</taxon>
        <taxon>Bacillati</taxon>
        <taxon>Actinomycetota</taxon>
        <taxon>Actinomycetes</taxon>
        <taxon>Kitasatosporales</taxon>
        <taxon>Streptomycetaceae</taxon>
        <taxon>Streptomyces</taxon>
        <taxon>Streptomyces himalayensis</taxon>
    </lineage>
</organism>
<evidence type="ECO:0000313" key="11">
    <source>
        <dbReference type="Proteomes" id="UP000545761"/>
    </source>
</evidence>
<feature type="domain" description="Resolvase/invertase-type recombinase catalytic" evidence="8">
    <location>
        <begin position="22"/>
        <end position="172"/>
    </location>
</feature>
<dbReference type="GO" id="GO:0003677">
    <property type="term" value="F:DNA binding"/>
    <property type="evidence" value="ECO:0007669"/>
    <property type="project" value="UniProtKB-KW"/>
</dbReference>
<evidence type="ECO:0000259" key="9">
    <source>
        <dbReference type="PROSITE" id="PS51737"/>
    </source>
</evidence>
<dbReference type="InterPro" id="IPR036162">
    <property type="entry name" value="Resolvase-like_N_sf"/>
</dbReference>
<dbReference type="InterPro" id="IPR006118">
    <property type="entry name" value="Recombinase_CS"/>
</dbReference>
<dbReference type="Pfam" id="PF13340">
    <property type="entry name" value="DUF4096"/>
    <property type="match status" value="1"/>
</dbReference>
<proteinExistence type="predicted"/>
<dbReference type="EMBL" id="JACEHE010000006">
    <property type="protein sequence ID" value="MBA2946712.1"/>
    <property type="molecule type" value="Genomic_DNA"/>
</dbReference>
<comment type="caution">
    <text evidence="10">The sequence shown here is derived from an EMBL/GenBank/DDBJ whole genome shotgun (WGS) entry which is preliminary data.</text>
</comment>
<protein>
    <submittedName>
        <fullName evidence="10">Recombinase family protein</fullName>
    </submittedName>
</protein>
<dbReference type="AlphaFoldDB" id="A0A7W0I8U8"/>
<dbReference type="InterPro" id="IPR025161">
    <property type="entry name" value="IS402-like_dom"/>
</dbReference>
<dbReference type="InterPro" id="IPR011109">
    <property type="entry name" value="DNA_bind_recombinase_dom"/>
</dbReference>
<dbReference type="PROSITE" id="PS00397">
    <property type="entry name" value="RECOMBINASES_1"/>
    <property type="match status" value="1"/>
</dbReference>
<dbReference type="Pfam" id="PF13408">
    <property type="entry name" value="Zn_ribbon_recom"/>
    <property type="match status" value="1"/>
</dbReference>
<evidence type="ECO:0000256" key="7">
    <source>
        <dbReference type="SAM" id="MobiDB-lite"/>
    </source>
</evidence>
<keyword evidence="3" id="KW-0233">DNA recombination</keyword>
<feature type="coiled-coil region" evidence="6">
    <location>
        <begin position="451"/>
        <end position="492"/>
    </location>
</feature>
<sequence>MTKTLTPVVEVARGAVESRQLRAVDYLRVSTGEQLKGYGIAYTGMRTKKHIEKKGWLYVRTYADEGYSGSLEAHQRPDVKKLMEAARQTPRPFDVVVVAEERAIGRAGRAFWPWVWELEDLGVFVAIVKGDYDNTTADGRSRMRKAADRAEDERETIRERTQGGIQEKAADGLYPGGMVPFGYRVAEQGKKGVSYYAVDETEAATLRRARQLFLAKRSWTAVALTLNSEERYSRSDKPWTRKNIRCRMLGEAVLERRIVWRGKSVYRDQDGDPVYGEIVVINLPEIFTDKETEELKAAAQERPRPVQSDPRVYLLTGLMTSPCGRTYEGHQHRPTEVIYRCKGRQESYAGAGDQCSCPYLEATAIERQVWGDAVNLLSDAERMKAMAQDWIGATVEQRVDHTKRIAELDQQIAEQSDVIDTTMAVAARQAAKRGLRGGEAEGAVERAVRPLNEELEGLEKLRRDAVAWQQEAAEVVRRLEALERLAAAARKNLQNIEPHEKAELLDMMGLQAEVVRCAPRRKGVACGVRNWFLKAGRGVPVLDDEGWERIRHLMGGSRSTLDRRTMVEAMLTKAVTGTRWEDSPALGNPRSLQTQAYRWVASGVWGQAMDLLTDVESRPVWMPDPVEIRVSLRPLAVESRPGDEERDGLTTAGQVRLSRRPLRMATSQP</sequence>
<dbReference type="PANTHER" id="PTHR30461">
    <property type="entry name" value="DNA-INVERTASE FROM LAMBDOID PROPHAGE"/>
    <property type="match status" value="1"/>
</dbReference>
<dbReference type="PANTHER" id="PTHR30461:SF2">
    <property type="entry name" value="SERINE RECOMBINASE PINE-RELATED"/>
    <property type="match status" value="1"/>
</dbReference>
<dbReference type="InterPro" id="IPR038109">
    <property type="entry name" value="DNA_bind_recomb_sf"/>
</dbReference>
<name>A0A7W0I8U8_9ACTN</name>
<dbReference type="PROSITE" id="PS51736">
    <property type="entry name" value="RECOMBINASES_3"/>
    <property type="match status" value="1"/>
</dbReference>
<accession>A0A7W0I8U8</accession>
<keyword evidence="1" id="KW-0229">DNA integration</keyword>
<dbReference type="Proteomes" id="UP000545761">
    <property type="component" value="Unassembled WGS sequence"/>
</dbReference>
<evidence type="ECO:0000259" key="8">
    <source>
        <dbReference type="PROSITE" id="PS51736"/>
    </source>
</evidence>
<dbReference type="GO" id="GO:0015074">
    <property type="term" value="P:DNA integration"/>
    <property type="evidence" value="ECO:0007669"/>
    <property type="project" value="UniProtKB-KW"/>
</dbReference>
<dbReference type="SMART" id="SM00857">
    <property type="entry name" value="Resolvase"/>
    <property type="match status" value="1"/>
</dbReference>